<evidence type="ECO:0000256" key="2">
    <source>
        <dbReference type="ARBA" id="ARBA00004931"/>
    </source>
</evidence>
<comment type="pathway">
    <text evidence="1">Amino-acid biosynthesis; L-isoleucine biosynthesis; L-isoleucine from 2-oxobutanoate: step 4/4.</text>
</comment>
<comment type="catalytic activity">
    <reaction evidence="6">
        <text>L-valine + 2-oxoglutarate = 3-methyl-2-oxobutanoate + L-glutamate</text>
        <dbReference type="Rhea" id="RHEA:24813"/>
        <dbReference type="ChEBI" id="CHEBI:11851"/>
        <dbReference type="ChEBI" id="CHEBI:16810"/>
        <dbReference type="ChEBI" id="CHEBI:29985"/>
        <dbReference type="ChEBI" id="CHEBI:57762"/>
        <dbReference type="EC" id="2.6.1.42"/>
    </reaction>
</comment>
<dbReference type="EMBL" id="JBEOKT010000004">
    <property type="protein sequence ID" value="MER2996943.1"/>
    <property type="molecule type" value="Genomic_DNA"/>
</dbReference>
<keyword evidence="9" id="KW-0808">Transferase</keyword>
<dbReference type="RefSeq" id="WP_350411282.1">
    <property type="nucleotide sequence ID" value="NZ_JBEOKT010000004.1"/>
</dbReference>
<comment type="catalytic activity">
    <reaction evidence="8">
        <text>L-leucine + 2-oxoglutarate = 4-methyl-2-oxopentanoate + L-glutamate</text>
        <dbReference type="Rhea" id="RHEA:18321"/>
        <dbReference type="ChEBI" id="CHEBI:16810"/>
        <dbReference type="ChEBI" id="CHEBI:17865"/>
        <dbReference type="ChEBI" id="CHEBI:29985"/>
        <dbReference type="ChEBI" id="CHEBI:57427"/>
        <dbReference type="EC" id="2.6.1.42"/>
    </reaction>
</comment>
<comment type="catalytic activity">
    <reaction evidence="7">
        <text>L-isoleucine + 2-oxoglutarate = (S)-3-methyl-2-oxopentanoate + L-glutamate</text>
        <dbReference type="Rhea" id="RHEA:24801"/>
        <dbReference type="ChEBI" id="CHEBI:16810"/>
        <dbReference type="ChEBI" id="CHEBI:29985"/>
        <dbReference type="ChEBI" id="CHEBI:35146"/>
        <dbReference type="ChEBI" id="CHEBI:58045"/>
        <dbReference type="EC" id="2.6.1.42"/>
    </reaction>
</comment>
<name>A0ABV1RRC7_9BACT</name>
<comment type="similarity">
    <text evidence="4">Belongs to the class-IV pyridoxal-phosphate-dependent aminotransferase family.</text>
</comment>
<accession>A0ABV1RRC7</accession>
<evidence type="ECO:0000256" key="1">
    <source>
        <dbReference type="ARBA" id="ARBA00004824"/>
    </source>
</evidence>
<dbReference type="Pfam" id="PF01063">
    <property type="entry name" value="Aminotran_4"/>
    <property type="match status" value="1"/>
</dbReference>
<evidence type="ECO:0000313" key="10">
    <source>
        <dbReference type="Proteomes" id="UP001476807"/>
    </source>
</evidence>
<sequence length="279" mass="31012">MPSNPKLQAYINGKIQPYEDVVLHISDLSIQRGYGVFDFFKVQDGQPVFMKDYLERFNESARLMELQVPLTEKELADTIYQLITINNLPISGIKMILTGGYSGNGYDPAEPNLLIQQLPLLLPAPDIVAQGLKVITHDHVREMPRVKTINYAMGIRLIKQIQKAGASDVLYQKNGVVSEFPRCNFFIVTQDDTIVTPSEDVLLGVTRKNALALAGKNYKTEERTITIAEIATAKEAFLTSTTKRILPIVQVDNVIIGNGKPGAVTMGLLQDLIDLEKKL</sequence>
<dbReference type="PANTHER" id="PTHR42743:SF11">
    <property type="entry name" value="AMINODEOXYCHORISMATE LYASE"/>
    <property type="match status" value="1"/>
</dbReference>
<reference evidence="9 10" key="1">
    <citation type="submission" date="2024-06" db="EMBL/GenBank/DDBJ databases">
        <title>Pontibacter populi HYL7-15.</title>
        <authorList>
            <person name="Kim M.K."/>
        </authorList>
    </citation>
    <scope>NUCLEOTIDE SEQUENCE [LARGE SCALE GENOMIC DNA]</scope>
    <source>
        <strain evidence="9 10">HYL7-15</strain>
    </source>
</reference>
<dbReference type="SUPFAM" id="SSF56752">
    <property type="entry name" value="D-aminoacid aminotransferase-like PLP-dependent enzymes"/>
    <property type="match status" value="1"/>
</dbReference>
<dbReference type="InterPro" id="IPR043131">
    <property type="entry name" value="BCAT-like_N"/>
</dbReference>
<dbReference type="PANTHER" id="PTHR42743">
    <property type="entry name" value="AMINO-ACID AMINOTRANSFERASE"/>
    <property type="match status" value="1"/>
</dbReference>
<evidence type="ECO:0000256" key="6">
    <source>
        <dbReference type="ARBA" id="ARBA00048212"/>
    </source>
</evidence>
<dbReference type="Gene3D" id="3.30.470.10">
    <property type="match status" value="1"/>
</dbReference>
<comment type="pathway">
    <text evidence="2">Amino-acid biosynthesis; L-valine biosynthesis; L-valine from pyruvate: step 4/4.</text>
</comment>
<keyword evidence="10" id="KW-1185">Reference proteome</keyword>
<dbReference type="Gene3D" id="3.20.10.10">
    <property type="entry name" value="D-amino Acid Aminotransferase, subunit A, domain 2"/>
    <property type="match status" value="1"/>
</dbReference>
<evidence type="ECO:0000256" key="8">
    <source>
        <dbReference type="ARBA" id="ARBA00049229"/>
    </source>
</evidence>
<dbReference type="EC" id="2.6.1.42" evidence="5"/>
<dbReference type="InterPro" id="IPR050571">
    <property type="entry name" value="Class-IV_PLP-Dep_Aminotrnsfr"/>
</dbReference>
<evidence type="ECO:0000256" key="4">
    <source>
        <dbReference type="ARBA" id="ARBA00009320"/>
    </source>
</evidence>
<organism evidence="9 10">
    <name type="scientific">Pontibacter populi</name>
    <dbReference type="NCBI Taxonomy" id="890055"/>
    <lineage>
        <taxon>Bacteria</taxon>
        <taxon>Pseudomonadati</taxon>
        <taxon>Bacteroidota</taxon>
        <taxon>Cytophagia</taxon>
        <taxon>Cytophagales</taxon>
        <taxon>Hymenobacteraceae</taxon>
        <taxon>Pontibacter</taxon>
    </lineage>
</organism>
<gene>
    <name evidence="9" type="ORF">ABS362_05260</name>
</gene>
<dbReference type="InterPro" id="IPR001544">
    <property type="entry name" value="Aminotrans_IV"/>
</dbReference>
<comment type="pathway">
    <text evidence="3">Amino-acid biosynthesis; L-leucine biosynthesis; L-leucine from 3-methyl-2-oxobutanoate: step 4/4.</text>
</comment>
<evidence type="ECO:0000313" key="9">
    <source>
        <dbReference type="EMBL" id="MER2996943.1"/>
    </source>
</evidence>
<dbReference type="Proteomes" id="UP001476807">
    <property type="component" value="Unassembled WGS sequence"/>
</dbReference>
<protein>
    <recommendedName>
        <fullName evidence="5">branched-chain-amino-acid transaminase</fullName>
        <ecNumber evidence="5">2.6.1.42</ecNumber>
    </recommendedName>
</protein>
<evidence type="ECO:0000256" key="5">
    <source>
        <dbReference type="ARBA" id="ARBA00013053"/>
    </source>
</evidence>
<evidence type="ECO:0000256" key="3">
    <source>
        <dbReference type="ARBA" id="ARBA00005072"/>
    </source>
</evidence>
<proteinExistence type="inferred from homology"/>
<evidence type="ECO:0000256" key="7">
    <source>
        <dbReference type="ARBA" id="ARBA00048798"/>
    </source>
</evidence>
<dbReference type="InterPro" id="IPR036038">
    <property type="entry name" value="Aminotransferase-like"/>
</dbReference>
<dbReference type="InterPro" id="IPR043132">
    <property type="entry name" value="BCAT-like_C"/>
</dbReference>
<dbReference type="GO" id="GO:0008483">
    <property type="term" value="F:transaminase activity"/>
    <property type="evidence" value="ECO:0007669"/>
    <property type="project" value="UniProtKB-KW"/>
</dbReference>
<keyword evidence="9" id="KW-0032">Aminotransferase</keyword>
<comment type="caution">
    <text evidence="9">The sequence shown here is derived from an EMBL/GenBank/DDBJ whole genome shotgun (WGS) entry which is preliminary data.</text>
</comment>